<evidence type="ECO:0000256" key="6">
    <source>
        <dbReference type="ARBA" id="ARBA00023136"/>
    </source>
</evidence>
<evidence type="ECO:0000256" key="5">
    <source>
        <dbReference type="ARBA" id="ARBA00023034"/>
    </source>
</evidence>
<keyword evidence="3" id="KW-0328">Glycosyltransferase</keyword>
<gene>
    <name evidence="9" type="primary">LOC117563842</name>
</gene>
<dbReference type="PANTHER" id="PTHR12042">
    <property type="entry name" value="LACTOSYLCERAMIDE 4-ALPHA-GALACTOSYLTRANSFERASE ALPHA- 1,4-GALACTOSYLTRANSFERASE"/>
    <property type="match status" value="1"/>
</dbReference>
<evidence type="ECO:0000313" key="8">
    <source>
        <dbReference type="Proteomes" id="UP000515160"/>
    </source>
</evidence>
<dbReference type="Gene3D" id="3.90.550.20">
    <property type="match status" value="1"/>
</dbReference>
<dbReference type="PANTHER" id="PTHR12042:SF21">
    <property type="entry name" value="ALPHA1,4-GALACTOSYLTRANSFERASE 1-RELATED"/>
    <property type="match status" value="1"/>
</dbReference>
<feature type="domain" description="Alpha 1,4-glycosyltransferase" evidence="7">
    <location>
        <begin position="231"/>
        <end position="359"/>
    </location>
</feature>
<dbReference type="Pfam" id="PF04572">
    <property type="entry name" value="Gb3_synth"/>
    <property type="match status" value="1"/>
</dbReference>
<evidence type="ECO:0000313" key="9">
    <source>
        <dbReference type="RefSeq" id="XP_034098262.2"/>
    </source>
</evidence>
<reference evidence="9" key="1">
    <citation type="submission" date="2025-08" db="UniProtKB">
        <authorList>
            <consortium name="RefSeq"/>
        </authorList>
    </citation>
    <scope>IDENTIFICATION</scope>
    <source>
        <strain evidence="9">15112-1751.03</strain>
        <tissue evidence="9">Whole Adult</tissue>
    </source>
</reference>
<evidence type="ECO:0000256" key="1">
    <source>
        <dbReference type="ARBA" id="ARBA00004323"/>
    </source>
</evidence>
<evidence type="ECO:0000259" key="7">
    <source>
        <dbReference type="Pfam" id="PF04572"/>
    </source>
</evidence>
<name>A0A6P8XGK1_DROAB</name>
<evidence type="ECO:0000256" key="3">
    <source>
        <dbReference type="ARBA" id="ARBA00022676"/>
    </source>
</evidence>
<dbReference type="InterPro" id="IPR007577">
    <property type="entry name" value="GlycoTrfase_DXD_sugar-bd_CS"/>
</dbReference>
<keyword evidence="5" id="KW-0333">Golgi apparatus</keyword>
<organism evidence="8 9">
    <name type="scientific">Drosophila albomicans</name>
    <name type="common">Fruit fly</name>
    <dbReference type="NCBI Taxonomy" id="7291"/>
    <lineage>
        <taxon>Eukaryota</taxon>
        <taxon>Metazoa</taxon>
        <taxon>Ecdysozoa</taxon>
        <taxon>Arthropoda</taxon>
        <taxon>Hexapoda</taxon>
        <taxon>Insecta</taxon>
        <taxon>Pterygota</taxon>
        <taxon>Neoptera</taxon>
        <taxon>Endopterygota</taxon>
        <taxon>Diptera</taxon>
        <taxon>Brachycera</taxon>
        <taxon>Muscomorpha</taxon>
        <taxon>Ephydroidea</taxon>
        <taxon>Drosophilidae</taxon>
        <taxon>Drosophila</taxon>
    </lineage>
</organism>
<comment type="subcellular location">
    <subcellularLocation>
        <location evidence="1">Golgi apparatus membrane</location>
        <topology evidence="1">Single-pass type II membrane protein</topology>
    </subcellularLocation>
</comment>
<keyword evidence="4" id="KW-0808">Transferase</keyword>
<dbReference type="InterPro" id="IPR007652">
    <property type="entry name" value="A1-4-GlycosylTfrase_dom"/>
</dbReference>
<dbReference type="Pfam" id="PF04488">
    <property type="entry name" value="Gly_transf_sug"/>
    <property type="match status" value="1"/>
</dbReference>
<dbReference type="GO" id="GO:0006688">
    <property type="term" value="P:glycosphingolipid biosynthetic process"/>
    <property type="evidence" value="ECO:0007669"/>
    <property type="project" value="TreeGrafter"/>
</dbReference>
<dbReference type="InterPro" id="IPR051981">
    <property type="entry name" value="Glycosyltransf_32"/>
</dbReference>
<protein>
    <submittedName>
        <fullName evidence="9">Lactosylceramide 4-alpha-galactosyltransferase-like</fullName>
    </submittedName>
</protein>
<accession>A0A6P8XGK1</accession>
<dbReference type="SUPFAM" id="SSF53448">
    <property type="entry name" value="Nucleotide-diphospho-sugar transferases"/>
    <property type="match status" value="1"/>
</dbReference>
<dbReference type="GO" id="GO:0000139">
    <property type="term" value="C:Golgi membrane"/>
    <property type="evidence" value="ECO:0007669"/>
    <property type="project" value="UniProtKB-SubCell"/>
</dbReference>
<dbReference type="Proteomes" id="UP000515160">
    <property type="component" value="Chromosome 2L"/>
</dbReference>
<dbReference type="GeneID" id="117563842"/>
<evidence type="ECO:0000256" key="2">
    <source>
        <dbReference type="ARBA" id="ARBA00009003"/>
    </source>
</evidence>
<sequence>MFKVSRLLICCISWRRRLIFLGLIIASSLLLIGKIHREPKIYHCYMDAEQKPNSNEKQWILGDILFTKEKPKPGRTIFFVESKCNCSDSEYSILNLPAHSACAIESAALHHPTYDVFVLVACPTIRQQTDPILDAMLSYKNVKLRYVNLWRFAKGSPIEYWLTKEDLFRTKYLMVHISDLMRLLALYRYGGIYLDEDLIVFRALEHDNPNFMGAEIKISIGNSVLGLAPDGFGHMLAELFLNDFQRNYLGNVWAHNGPRLMERIMSRLCGTSDVAAMQKNSNLCHGVKVFNVSSFYEINWVERSHFFDEKYANETMKRLEASFGMHTWNHMKTKWPLSVNARSAYIQLAKKHCPKVVAASGKYFT</sequence>
<dbReference type="RefSeq" id="XP_034098262.2">
    <property type="nucleotide sequence ID" value="XM_034242371.2"/>
</dbReference>
<dbReference type="OrthoDB" id="409543at2759"/>
<keyword evidence="6" id="KW-0472">Membrane</keyword>
<proteinExistence type="inferred from homology"/>
<dbReference type="InterPro" id="IPR029044">
    <property type="entry name" value="Nucleotide-diphossugar_trans"/>
</dbReference>
<dbReference type="GO" id="GO:0035248">
    <property type="term" value="F:alpha-1,4-N-acetylgalactosaminyltransferase activity"/>
    <property type="evidence" value="ECO:0007669"/>
    <property type="project" value="TreeGrafter"/>
</dbReference>
<evidence type="ECO:0000256" key="4">
    <source>
        <dbReference type="ARBA" id="ARBA00022679"/>
    </source>
</evidence>
<dbReference type="AlphaFoldDB" id="A0A6P8XGK1"/>
<keyword evidence="8" id="KW-1185">Reference proteome</keyword>
<comment type="similarity">
    <text evidence="2">Belongs to the glycosyltransferase 32 family.</text>
</comment>